<gene>
    <name evidence="1" type="ORF">GCM10009105_25900</name>
</gene>
<evidence type="ECO:0000313" key="2">
    <source>
        <dbReference type="Proteomes" id="UP001501523"/>
    </source>
</evidence>
<dbReference type="Gene3D" id="3.50.70.20">
    <property type="entry name" value="Cytochrome P460"/>
    <property type="match status" value="1"/>
</dbReference>
<dbReference type="EMBL" id="BAAAEU010000020">
    <property type="protein sequence ID" value="GAA0718315.1"/>
    <property type="molecule type" value="Genomic_DNA"/>
</dbReference>
<evidence type="ECO:0008006" key="3">
    <source>
        <dbReference type="Google" id="ProtNLM"/>
    </source>
</evidence>
<evidence type="ECO:0000313" key="1">
    <source>
        <dbReference type="EMBL" id="GAA0718315.1"/>
    </source>
</evidence>
<organism evidence="1 2">
    <name type="scientific">Dokdonella soli</name>
    <dbReference type="NCBI Taxonomy" id="529810"/>
    <lineage>
        <taxon>Bacteria</taxon>
        <taxon>Pseudomonadati</taxon>
        <taxon>Pseudomonadota</taxon>
        <taxon>Gammaproteobacteria</taxon>
        <taxon>Lysobacterales</taxon>
        <taxon>Rhodanobacteraceae</taxon>
        <taxon>Dokdonella</taxon>
    </lineage>
</organism>
<protein>
    <recommendedName>
        <fullName evidence="3">Cytochrome P460 domain-containing protein</fullName>
    </recommendedName>
</protein>
<comment type="caution">
    <text evidence="1">The sequence shown here is derived from an EMBL/GenBank/DDBJ whole genome shotgun (WGS) entry which is preliminary data.</text>
</comment>
<dbReference type="Proteomes" id="UP001501523">
    <property type="component" value="Unassembled WGS sequence"/>
</dbReference>
<name>A0ABN1IPB4_9GAMM</name>
<accession>A0ABN1IPB4</accession>
<dbReference type="InterPro" id="IPR038142">
    <property type="entry name" value="Cytochrome_P460_sp"/>
</dbReference>
<keyword evidence="2" id="KW-1185">Reference proteome</keyword>
<sequence length="99" mass="10477">MPDRRPLDDVGAHVKDSRRFPGGRAFFAFDDASPATVIPKEASCYSCHRDHAAVDTAFVQFYPALPEIAKRSGTLSAAYLKNEAAAAGLVGVSAPNATP</sequence>
<reference evidence="1 2" key="1">
    <citation type="journal article" date="2019" name="Int. J. Syst. Evol. Microbiol.">
        <title>The Global Catalogue of Microorganisms (GCM) 10K type strain sequencing project: providing services to taxonomists for standard genome sequencing and annotation.</title>
        <authorList>
            <consortium name="The Broad Institute Genomics Platform"/>
            <consortium name="The Broad Institute Genome Sequencing Center for Infectious Disease"/>
            <person name="Wu L."/>
            <person name="Ma J."/>
        </authorList>
    </citation>
    <scope>NUCLEOTIDE SEQUENCE [LARGE SCALE GENOMIC DNA]</scope>
    <source>
        <strain evidence="1 2">JCM 15421</strain>
    </source>
</reference>
<proteinExistence type="predicted"/>